<sequence>MMQFKTLTVAPPPQPPPGLSYFPTLSPPHKTLKFHKFLTLLLTFTAYAAFHASRKPPSIVKSILTNPSNETLPINSTKNASSASNSDQDPFQFAQNPLRNETGWAPFDGPRGPHRLGELDLSFLLAYAIGMYVSGHIGDTMDLRIFLSIGMLGSGIFVILFGLGYFLDLHSFGAFVIIQVFCGLFQSVGWPCVVAVVGNWFGKAKRGLIMGVWNSHTSVGNIIGSVVASSVLGYGWGWSFVLPGIFIIFVAIFIYMFLVVNPENIGFELSGKEVEMSVEGVALVSSEKIETGEEGGMIKDEEGSVAIGFFEAWRLPHVASYAFCLFFSKLVAYTFLYWLPFYIRHTAVAGVHLSHKSAGILSTIFDIGGVIGGISAGFLSDVIEARAVTSVIFLLLSIPALILYRLYGSISMFTNIALMFTCGLLVNGPYSLITTAVAADLGTQDLINGNSRALATVTAIIDGTGSVGAALGPLLAGYISTRGWNSVFLMLIVSISFACFLLISVVKNEIKGKLNEGKWLWASVIAR</sequence>
<dbReference type="PANTHER" id="PTHR43184">
    <property type="entry name" value="MAJOR FACILITATOR SUPERFAMILY TRANSPORTER 16, ISOFORM B"/>
    <property type="match status" value="1"/>
</dbReference>
<feature type="transmembrane region" description="Helical" evidence="10">
    <location>
        <begin position="391"/>
        <end position="410"/>
    </location>
</feature>
<feature type="transmembrane region" description="Helical" evidence="10">
    <location>
        <begin position="318"/>
        <end position="339"/>
    </location>
</feature>
<accession>A0ABD3SJ16</accession>
<comment type="caution">
    <text evidence="12">The sequence shown here is derived from an EMBL/GenBank/DDBJ whole genome shotgun (WGS) entry which is preliminary data.</text>
</comment>
<dbReference type="InterPro" id="IPR020846">
    <property type="entry name" value="MFS_dom"/>
</dbReference>
<dbReference type="AlphaFoldDB" id="A0ABD3SJ16"/>
<dbReference type="FunFam" id="1.20.1250.20:FF:000028">
    <property type="entry name" value="Sugar phosphate exchanger 3 isoform 1"/>
    <property type="match status" value="1"/>
</dbReference>
<dbReference type="PROSITE" id="PS50850">
    <property type="entry name" value="MFS"/>
    <property type="match status" value="1"/>
</dbReference>
<evidence type="ECO:0000256" key="2">
    <source>
        <dbReference type="ARBA" id="ARBA00009598"/>
    </source>
</evidence>
<feature type="transmembrane region" description="Helical" evidence="10">
    <location>
        <begin position="416"/>
        <end position="441"/>
    </location>
</feature>
<dbReference type="EMBL" id="JBJXBP010000006">
    <property type="protein sequence ID" value="KAL3824559.1"/>
    <property type="molecule type" value="Genomic_DNA"/>
</dbReference>
<dbReference type="InterPro" id="IPR036259">
    <property type="entry name" value="MFS_trans_sf"/>
</dbReference>
<dbReference type="SUPFAM" id="SSF103473">
    <property type="entry name" value="MFS general substrate transporter"/>
    <property type="match status" value="1"/>
</dbReference>
<dbReference type="Gene3D" id="1.20.1250.20">
    <property type="entry name" value="MFS general substrate transporter like domains"/>
    <property type="match status" value="2"/>
</dbReference>
<keyword evidence="7 10" id="KW-0472">Membrane</keyword>
<dbReference type="InterPro" id="IPR000849">
    <property type="entry name" value="Sugar_P_transporter"/>
</dbReference>
<reference evidence="12 13" key="1">
    <citation type="submission" date="2024-12" db="EMBL/GenBank/DDBJ databases">
        <title>The unique morphological basis and parallel evolutionary history of personate flowers in Penstemon.</title>
        <authorList>
            <person name="Depatie T.H."/>
            <person name="Wessinger C.A."/>
        </authorList>
    </citation>
    <scope>NUCLEOTIDE SEQUENCE [LARGE SCALE GENOMIC DNA]</scope>
    <source>
        <strain evidence="12">WTNN_2</strain>
        <tissue evidence="12">Leaf</tissue>
    </source>
</reference>
<evidence type="ECO:0000256" key="1">
    <source>
        <dbReference type="ARBA" id="ARBA00004141"/>
    </source>
</evidence>
<keyword evidence="13" id="KW-1185">Reference proteome</keyword>
<evidence type="ECO:0000256" key="3">
    <source>
        <dbReference type="ARBA" id="ARBA00022448"/>
    </source>
</evidence>
<feature type="transmembrane region" description="Helical" evidence="10">
    <location>
        <begin position="145"/>
        <end position="166"/>
    </location>
</feature>
<dbReference type="PANTHER" id="PTHR43184:SF12">
    <property type="entry name" value="SUGAR PHOSPHATE EXCHANGER 3"/>
    <property type="match status" value="1"/>
</dbReference>
<evidence type="ECO:0000256" key="10">
    <source>
        <dbReference type="SAM" id="Phobius"/>
    </source>
</evidence>
<feature type="transmembrane region" description="Helical" evidence="10">
    <location>
        <begin position="213"/>
        <end position="234"/>
    </location>
</feature>
<gene>
    <name evidence="12" type="ORF">ACJIZ3_020588</name>
</gene>
<dbReference type="InterPro" id="IPR011701">
    <property type="entry name" value="MFS"/>
</dbReference>
<feature type="transmembrane region" description="Helical" evidence="10">
    <location>
        <begin position="240"/>
        <end position="260"/>
    </location>
</feature>
<protein>
    <recommendedName>
        <fullName evidence="11">Major facilitator superfamily (MFS) profile domain-containing protein</fullName>
    </recommendedName>
</protein>
<feature type="transmembrane region" description="Helical" evidence="10">
    <location>
        <begin position="453"/>
        <end position="475"/>
    </location>
</feature>
<feature type="transmembrane region" description="Helical" evidence="10">
    <location>
        <begin position="359"/>
        <end position="379"/>
    </location>
</feature>
<dbReference type="PIRSF" id="PIRSF002808">
    <property type="entry name" value="Hexose_phosphate_transp"/>
    <property type="match status" value="1"/>
</dbReference>
<feature type="transmembrane region" description="Helical" evidence="10">
    <location>
        <begin position="172"/>
        <end position="201"/>
    </location>
</feature>
<dbReference type="GO" id="GO:0016020">
    <property type="term" value="C:membrane"/>
    <property type="evidence" value="ECO:0007669"/>
    <property type="project" value="UniProtKB-SubCell"/>
</dbReference>
<evidence type="ECO:0000259" key="11">
    <source>
        <dbReference type="PROSITE" id="PS50850"/>
    </source>
</evidence>
<dbReference type="GO" id="GO:0055062">
    <property type="term" value="P:phosphate ion homeostasis"/>
    <property type="evidence" value="ECO:0007669"/>
    <property type="project" value="UniProtKB-ARBA"/>
</dbReference>
<feature type="region of interest" description="Disordered" evidence="9">
    <location>
        <begin position="71"/>
        <end position="92"/>
    </location>
</feature>
<feature type="domain" description="Major facilitator superfamily (MFS) profile" evidence="11">
    <location>
        <begin position="41"/>
        <end position="511"/>
    </location>
</feature>
<evidence type="ECO:0000256" key="7">
    <source>
        <dbReference type="ARBA" id="ARBA00023136"/>
    </source>
</evidence>
<evidence type="ECO:0000256" key="5">
    <source>
        <dbReference type="ARBA" id="ARBA00022692"/>
    </source>
</evidence>
<keyword evidence="5 10" id="KW-0812">Transmembrane</keyword>
<feature type="transmembrane region" description="Helical" evidence="10">
    <location>
        <begin position="487"/>
        <end position="506"/>
    </location>
</feature>
<comment type="similarity">
    <text evidence="8">Belongs to the major facilitator superfamily. Phosphate:H(+) symporter (TC 2.A.1.9) family.</text>
</comment>
<keyword evidence="6 10" id="KW-1133">Transmembrane helix</keyword>
<comment type="similarity">
    <text evidence="2">Belongs to the major facilitator superfamily. Organophosphate:Pi antiporter (OPA) (TC 2.A.1.4) family.</text>
</comment>
<keyword evidence="4" id="KW-0762">Sugar transport</keyword>
<evidence type="ECO:0000313" key="12">
    <source>
        <dbReference type="EMBL" id="KAL3824559.1"/>
    </source>
</evidence>
<comment type="subcellular location">
    <subcellularLocation>
        <location evidence="1">Membrane</location>
        <topology evidence="1">Multi-pass membrane protein</topology>
    </subcellularLocation>
</comment>
<dbReference type="Pfam" id="PF07690">
    <property type="entry name" value="MFS_1"/>
    <property type="match status" value="1"/>
</dbReference>
<name>A0ABD3SJ16_9LAMI</name>
<proteinExistence type="inferred from homology"/>
<evidence type="ECO:0000256" key="9">
    <source>
        <dbReference type="SAM" id="MobiDB-lite"/>
    </source>
</evidence>
<evidence type="ECO:0000313" key="13">
    <source>
        <dbReference type="Proteomes" id="UP001634393"/>
    </source>
</evidence>
<dbReference type="Proteomes" id="UP001634393">
    <property type="component" value="Unassembled WGS sequence"/>
</dbReference>
<keyword evidence="3" id="KW-0813">Transport</keyword>
<organism evidence="12 13">
    <name type="scientific">Penstemon smallii</name>
    <dbReference type="NCBI Taxonomy" id="265156"/>
    <lineage>
        <taxon>Eukaryota</taxon>
        <taxon>Viridiplantae</taxon>
        <taxon>Streptophyta</taxon>
        <taxon>Embryophyta</taxon>
        <taxon>Tracheophyta</taxon>
        <taxon>Spermatophyta</taxon>
        <taxon>Magnoliopsida</taxon>
        <taxon>eudicotyledons</taxon>
        <taxon>Gunneridae</taxon>
        <taxon>Pentapetalae</taxon>
        <taxon>asterids</taxon>
        <taxon>lamiids</taxon>
        <taxon>Lamiales</taxon>
        <taxon>Plantaginaceae</taxon>
        <taxon>Cheloneae</taxon>
        <taxon>Penstemon</taxon>
    </lineage>
</organism>
<evidence type="ECO:0000256" key="4">
    <source>
        <dbReference type="ARBA" id="ARBA00022597"/>
    </source>
</evidence>
<evidence type="ECO:0000256" key="6">
    <source>
        <dbReference type="ARBA" id="ARBA00022989"/>
    </source>
</evidence>
<evidence type="ECO:0000256" key="8">
    <source>
        <dbReference type="ARBA" id="ARBA00044504"/>
    </source>
</evidence>